<feature type="domain" description="Actin homologue MreB-like C-terminal" evidence="2">
    <location>
        <begin position="188"/>
        <end position="309"/>
    </location>
</feature>
<dbReference type="EMBL" id="MPDK01000032">
    <property type="protein sequence ID" value="PWI56635.1"/>
    <property type="molecule type" value="Genomic_DNA"/>
</dbReference>
<dbReference type="RefSeq" id="WP_109431585.1">
    <property type="nucleotide sequence ID" value="NZ_MPDK01000032.1"/>
</dbReference>
<reference evidence="3 4" key="1">
    <citation type="submission" date="2016-11" db="EMBL/GenBank/DDBJ databases">
        <title>Comparative genomics of Acidibacillus ferroxidans species.</title>
        <authorList>
            <person name="Oliveira G."/>
            <person name="Nunes G."/>
            <person name="Oliveira R."/>
            <person name="Araujo F."/>
            <person name="Salim A."/>
            <person name="Scholte L."/>
            <person name="Morais D."/>
            <person name="Nancucheo I."/>
            <person name="Johnson D.B."/>
            <person name="Grail B."/>
            <person name="Bittencourt J."/>
            <person name="Valadares R."/>
        </authorList>
    </citation>
    <scope>NUCLEOTIDE SEQUENCE [LARGE SCALE GENOMIC DNA]</scope>
    <source>
        <strain evidence="3 4">Y002</strain>
    </source>
</reference>
<dbReference type="InterPro" id="IPR040607">
    <property type="entry name" value="ALP_N"/>
</dbReference>
<keyword evidence="4" id="KW-1185">Reference proteome</keyword>
<dbReference type="CDD" id="cd24025">
    <property type="entry name" value="ASKHA_NBD_ParM_pCBH-like"/>
    <property type="match status" value="1"/>
</dbReference>
<evidence type="ECO:0000259" key="1">
    <source>
        <dbReference type="Pfam" id="PF17989"/>
    </source>
</evidence>
<evidence type="ECO:0000259" key="2">
    <source>
        <dbReference type="Pfam" id="PF21522"/>
    </source>
</evidence>
<dbReference type="SUPFAM" id="SSF53067">
    <property type="entry name" value="Actin-like ATPase domain"/>
    <property type="match status" value="2"/>
</dbReference>
<comment type="caution">
    <text evidence="3">The sequence shown here is derived from an EMBL/GenBank/DDBJ whole genome shotgun (WGS) entry which is preliminary data.</text>
</comment>
<dbReference type="InterPro" id="IPR049067">
    <property type="entry name" value="MreB-like_C"/>
</dbReference>
<dbReference type="OrthoDB" id="5412507at2"/>
<proteinExistence type="predicted"/>
<sequence length="342" mass="37541">MTIGLDIGYGHVKWTTDGENVLSFPSVVSSSDFSEEEELFVHTNGMSDLALSLNGRRLLVGERALREDAQATRILAASRVTGDEFKALFATVMLMGEGEKHIVTGLPYTATKEQRDQLKRTLEQGIGTAIGLAGAIKGHVWAGNLSSVQVFKQAQAMLFDAIFEHRRGVLVPVRDEILLEVPGTRAAIVDVGYKTTDVIVCEILPEFRVIQELSFTIPLAVSAVGTRIQRAFQRMSGEDTLDARRLEFVLAGQKISNFGQVLDLSDEKNRAVKEIGMQMRNQILEKWGKALMSISVVYVGGGGAELFAQGFVNQLHQNVTKIKNPQGANARGYFKMDALLSR</sequence>
<dbReference type="InterPro" id="IPR043129">
    <property type="entry name" value="ATPase_NBD"/>
</dbReference>
<dbReference type="Proteomes" id="UP000245380">
    <property type="component" value="Unassembled WGS sequence"/>
</dbReference>
<name>A0A2U3D5T8_SULT2</name>
<protein>
    <submittedName>
        <fullName evidence="3">Uncharacterized protein</fullName>
    </submittedName>
</protein>
<feature type="domain" description="Actin-like protein N-terminal" evidence="1">
    <location>
        <begin position="4"/>
        <end position="127"/>
    </location>
</feature>
<dbReference type="AlphaFoldDB" id="A0A2U3D5T8"/>
<dbReference type="Pfam" id="PF21522">
    <property type="entry name" value="MreB-like_C"/>
    <property type="match status" value="1"/>
</dbReference>
<evidence type="ECO:0000313" key="3">
    <source>
        <dbReference type="EMBL" id="PWI56635.1"/>
    </source>
</evidence>
<dbReference type="Gene3D" id="3.30.420.40">
    <property type="match status" value="2"/>
</dbReference>
<gene>
    <name evidence="3" type="ORF">BM613_12705</name>
</gene>
<dbReference type="Pfam" id="PF17989">
    <property type="entry name" value="ALP_N"/>
    <property type="match status" value="1"/>
</dbReference>
<organism evidence="3 4">
    <name type="scientific">Sulfoacidibacillus thermotolerans</name>
    <name type="common">Acidibacillus sulfuroxidans</name>
    <dbReference type="NCBI Taxonomy" id="1765684"/>
    <lineage>
        <taxon>Bacteria</taxon>
        <taxon>Bacillati</taxon>
        <taxon>Bacillota</taxon>
        <taxon>Bacilli</taxon>
        <taxon>Bacillales</taxon>
        <taxon>Alicyclobacillaceae</taxon>
        <taxon>Sulfoacidibacillus</taxon>
    </lineage>
</organism>
<accession>A0A2U3D5T8</accession>
<evidence type="ECO:0000313" key="4">
    <source>
        <dbReference type="Proteomes" id="UP000245380"/>
    </source>
</evidence>